<proteinExistence type="predicted"/>
<reference evidence="1" key="1">
    <citation type="submission" date="2014-11" db="EMBL/GenBank/DDBJ databases">
        <authorList>
            <person name="Amaro Gonzalez C."/>
        </authorList>
    </citation>
    <scope>NUCLEOTIDE SEQUENCE</scope>
</reference>
<evidence type="ECO:0000313" key="1">
    <source>
        <dbReference type="EMBL" id="JAH81557.1"/>
    </source>
</evidence>
<reference evidence="1" key="2">
    <citation type="journal article" date="2015" name="Fish Shellfish Immunol.">
        <title>Early steps in the European eel (Anguilla anguilla)-Vibrio vulnificus interaction in the gills: Role of the RtxA13 toxin.</title>
        <authorList>
            <person name="Callol A."/>
            <person name="Pajuelo D."/>
            <person name="Ebbesson L."/>
            <person name="Teles M."/>
            <person name="MacKenzie S."/>
            <person name="Amaro C."/>
        </authorList>
    </citation>
    <scope>NUCLEOTIDE SEQUENCE</scope>
</reference>
<protein>
    <submittedName>
        <fullName evidence="1">Uncharacterized protein</fullName>
    </submittedName>
</protein>
<dbReference type="AlphaFoldDB" id="A0A0E9VU41"/>
<accession>A0A0E9VU41</accession>
<name>A0A0E9VU41_ANGAN</name>
<sequence length="18" mass="1950">MQICLSEKEATGNNAPML</sequence>
<dbReference type="EMBL" id="GBXM01027020">
    <property type="protein sequence ID" value="JAH81557.1"/>
    <property type="molecule type" value="Transcribed_RNA"/>
</dbReference>
<organism evidence="1">
    <name type="scientific">Anguilla anguilla</name>
    <name type="common">European freshwater eel</name>
    <name type="synonym">Muraena anguilla</name>
    <dbReference type="NCBI Taxonomy" id="7936"/>
    <lineage>
        <taxon>Eukaryota</taxon>
        <taxon>Metazoa</taxon>
        <taxon>Chordata</taxon>
        <taxon>Craniata</taxon>
        <taxon>Vertebrata</taxon>
        <taxon>Euteleostomi</taxon>
        <taxon>Actinopterygii</taxon>
        <taxon>Neopterygii</taxon>
        <taxon>Teleostei</taxon>
        <taxon>Anguilliformes</taxon>
        <taxon>Anguillidae</taxon>
        <taxon>Anguilla</taxon>
    </lineage>
</organism>